<dbReference type="SUPFAM" id="SSF55785">
    <property type="entry name" value="PYP-like sensor domain (PAS domain)"/>
    <property type="match status" value="1"/>
</dbReference>
<dbReference type="PROSITE" id="PS50112">
    <property type="entry name" value="PAS"/>
    <property type="match status" value="1"/>
</dbReference>
<name>A0A6S6SVE1_9BACT</name>
<dbReference type="CDD" id="cd00130">
    <property type="entry name" value="PAS"/>
    <property type="match status" value="1"/>
</dbReference>
<proteinExistence type="predicted"/>
<dbReference type="SMART" id="SM00091">
    <property type="entry name" value="PAS"/>
    <property type="match status" value="1"/>
</dbReference>
<sequence>MIYRPIVLDEEIGFSKKKFIVSKTDLEGNILFVNQNFCDITGYEYEELMGQSHSVLRHPDMPEAIFYMIWKSLFAGMEVSAIIKNVAKSGAYYWVIADFSMQRNNYGELETFTSFKRAAPATVTEEVALLYQEMISSERRGGVEASLQYLEIFLEERQMSYNEYLEDLVKAKGIFSSLLKKVNKVFS</sequence>
<feature type="domain" description="PAS" evidence="1">
    <location>
        <begin position="25"/>
        <end position="60"/>
    </location>
</feature>
<accession>A0A6S6SVE1</accession>
<protein>
    <submittedName>
        <fullName evidence="2">SIGNAL-TRANSDUCTION SENSOR PROTEIN-PAS/PAC domain</fullName>
    </submittedName>
</protein>
<reference evidence="2" key="1">
    <citation type="submission" date="2020-01" db="EMBL/GenBank/DDBJ databases">
        <authorList>
            <person name="Meier V. D."/>
            <person name="Meier V D."/>
        </authorList>
    </citation>
    <scope>NUCLEOTIDE SEQUENCE</scope>
    <source>
        <strain evidence="2">HLG_WM_MAG_06</strain>
    </source>
</reference>
<dbReference type="Gene3D" id="3.30.450.20">
    <property type="entry name" value="PAS domain"/>
    <property type="match status" value="1"/>
</dbReference>
<organism evidence="2">
    <name type="scientific">uncultured Sulfurovum sp</name>
    <dbReference type="NCBI Taxonomy" id="269237"/>
    <lineage>
        <taxon>Bacteria</taxon>
        <taxon>Pseudomonadati</taxon>
        <taxon>Campylobacterota</taxon>
        <taxon>Epsilonproteobacteria</taxon>
        <taxon>Campylobacterales</taxon>
        <taxon>Sulfurovaceae</taxon>
        <taxon>Sulfurovum</taxon>
        <taxon>environmental samples</taxon>
    </lineage>
</organism>
<dbReference type="EMBL" id="CACVAP010000068">
    <property type="protein sequence ID" value="CAA6812509.1"/>
    <property type="molecule type" value="Genomic_DNA"/>
</dbReference>
<dbReference type="Pfam" id="PF08447">
    <property type="entry name" value="PAS_3"/>
    <property type="match status" value="1"/>
</dbReference>
<dbReference type="InterPro" id="IPR000014">
    <property type="entry name" value="PAS"/>
</dbReference>
<dbReference type="InterPro" id="IPR013655">
    <property type="entry name" value="PAS_fold_3"/>
</dbReference>
<dbReference type="NCBIfam" id="TIGR00229">
    <property type="entry name" value="sensory_box"/>
    <property type="match status" value="1"/>
</dbReference>
<dbReference type="InterPro" id="IPR035965">
    <property type="entry name" value="PAS-like_dom_sf"/>
</dbReference>
<evidence type="ECO:0000259" key="1">
    <source>
        <dbReference type="PROSITE" id="PS50112"/>
    </source>
</evidence>
<evidence type="ECO:0000313" key="2">
    <source>
        <dbReference type="EMBL" id="CAA6812509.1"/>
    </source>
</evidence>
<dbReference type="AlphaFoldDB" id="A0A6S6SVE1"/>
<gene>
    <name evidence="2" type="ORF">HELGO_WM5578</name>
</gene>